<evidence type="ECO:0000313" key="2">
    <source>
        <dbReference type="Proteomes" id="UP000094707"/>
    </source>
</evidence>
<dbReference type="Gene3D" id="1.20.120.20">
    <property type="entry name" value="Apolipoprotein"/>
    <property type="match status" value="1"/>
</dbReference>
<reference evidence="1 2" key="1">
    <citation type="submission" date="2016-08" db="EMBL/GenBank/DDBJ databases">
        <authorList>
            <person name="Seilhamer J.J."/>
        </authorList>
    </citation>
    <scope>NUCLEOTIDE SEQUENCE [LARGE SCALE GENOMIC DNA]</scope>
    <source>
        <strain evidence="1">Buetzberg</strain>
    </source>
</reference>
<keyword evidence="2" id="KW-1185">Reference proteome</keyword>
<proteinExistence type="predicted"/>
<dbReference type="Proteomes" id="UP000094707">
    <property type="component" value="Chromosome I"/>
</dbReference>
<dbReference type="EMBL" id="LT607756">
    <property type="protein sequence ID" value="SCG86700.1"/>
    <property type="molecule type" value="Genomic_DNA"/>
</dbReference>
<name>A0A1D3L5F0_9EURY</name>
<sequence length="510" mass="55938">MAVTAEILGKTYNLIKGSSGIWTLTYTVPGLKDGNYNVMLRGWDDLNNTNNTTVAFKVQNPVTPINHGSSGGFTGSSTSTVHSVSQGYSNGVHSVQGGSSGSAVAVKVVSPIAPVGGGLSAISSSSSGLLDGFLDYASNSLDCNVQGSIYGSYAKFIENPFSPLFYQFYIQDKLMQAAQKARSTGNFWDFWNYNFYHIYGYSNLDHVWGGENIKWLLYWGFGVEQNGDMSVGNFLLNVLAIIPIGRAGTILGKALSGLLSKTGIKIGIKLTDNVLLTRIGSFMRRLTEKFKLNNLEYLKEVVSWVGDVLFPNPVGWFVDVCKGLGKLVGSERLVAIATAFGNFEFRRGLGDLGKLLVSPDPLKKVWENYGELGAFLNRNLNYLIDSSKSLIDSSKKVINKAVNTAKTGFNKVMTKITNTVRQVLPKVVTKVKTTIKKVVNKVKKTVKKVVNKVKKVVKTVKRVIKKVVHKVKKVVKKVVKVVKKVVAKVKTTVKKVVTSTVNWIKSKWPW</sequence>
<protein>
    <submittedName>
        <fullName evidence="1">IRSp53/MIM homology domain</fullName>
    </submittedName>
</protein>
<dbReference type="AlphaFoldDB" id="A0A1D3L5F0"/>
<dbReference type="STRING" id="118062.MCBB_2158"/>
<dbReference type="KEGG" id="mcub:MCBB_2158"/>
<organism evidence="1 2">
    <name type="scientific">Methanobacterium congolense</name>
    <dbReference type="NCBI Taxonomy" id="118062"/>
    <lineage>
        <taxon>Archaea</taxon>
        <taxon>Methanobacteriati</taxon>
        <taxon>Methanobacteriota</taxon>
        <taxon>Methanomada group</taxon>
        <taxon>Methanobacteria</taxon>
        <taxon>Methanobacteriales</taxon>
        <taxon>Methanobacteriaceae</taxon>
        <taxon>Methanobacterium</taxon>
    </lineage>
</organism>
<evidence type="ECO:0000313" key="1">
    <source>
        <dbReference type="EMBL" id="SCG86700.1"/>
    </source>
</evidence>
<gene>
    <name evidence="1" type="ORF">MCBB_2158</name>
</gene>
<accession>A0A1D3L5F0</accession>